<comment type="caution">
    <text evidence="13">The sequence shown here is derived from an EMBL/GenBank/DDBJ whole genome shotgun (WGS) entry which is preliminary data.</text>
</comment>
<keyword evidence="9 11" id="KW-0057">Aromatic amino acid biosynthesis</keyword>
<comment type="cofactor">
    <cofactor evidence="11 12">
        <name>FMNH2</name>
        <dbReference type="ChEBI" id="CHEBI:57618"/>
    </cofactor>
    <text evidence="11 12">Reduced FMN (FMNH(2)).</text>
</comment>
<protein>
    <recommendedName>
        <fullName evidence="3 11">Chorismate synthase</fullName>
        <shortName evidence="11">CS</shortName>
        <ecNumber evidence="3 11">4.2.3.5</ecNumber>
    </recommendedName>
    <alternativeName>
        <fullName evidence="11">5-enolpyruvylshikimate-3-phosphate phospholyase</fullName>
    </alternativeName>
</protein>
<evidence type="ECO:0000256" key="9">
    <source>
        <dbReference type="ARBA" id="ARBA00023141"/>
    </source>
</evidence>
<evidence type="ECO:0000256" key="7">
    <source>
        <dbReference type="ARBA" id="ARBA00022827"/>
    </source>
</evidence>
<feature type="binding site" evidence="11">
    <location>
        <position position="300"/>
    </location>
    <ligand>
        <name>FMN</name>
        <dbReference type="ChEBI" id="CHEBI:58210"/>
    </ligand>
</feature>
<dbReference type="InterPro" id="IPR000453">
    <property type="entry name" value="Chorismate_synth"/>
</dbReference>
<reference evidence="13 14" key="1">
    <citation type="submission" date="2024-05" db="EMBL/GenBank/DDBJ databases">
        <title>Microbispora sp.ZYX-F-249.</title>
        <authorList>
            <person name="Xie H."/>
        </authorList>
    </citation>
    <scope>NUCLEOTIDE SEQUENCE [LARGE SCALE GENOMIC DNA]</scope>
    <source>
        <strain evidence="13 14">ZYX-F-249</strain>
    </source>
</reference>
<evidence type="ECO:0000313" key="14">
    <source>
        <dbReference type="Proteomes" id="UP001447516"/>
    </source>
</evidence>
<feature type="binding site" evidence="11">
    <location>
        <begin position="256"/>
        <end position="257"/>
    </location>
    <ligand>
        <name>FMN</name>
        <dbReference type="ChEBI" id="CHEBI:58210"/>
    </ligand>
</feature>
<dbReference type="EMBL" id="JBDJAW010000002">
    <property type="protein sequence ID" value="MEN3534050.1"/>
    <property type="molecule type" value="Genomic_DNA"/>
</dbReference>
<dbReference type="Gene3D" id="3.60.150.10">
    <property type="entry name" value="Chorismate synthase AroC"/>
    <property type="match status" value="1"/>
</dbReference>
<comment type="similarity">
    <text evidence="2 11 12">Belongs to the chorismate synthase family.</text>
</comment>
<feature type="binding site" evidence="11">
    <location>
        <begin position="315"/>
        <end position="319"/>
    </location>
    <ligand>
        <name>FMN</name>
        <dbReference type="ChEBI" id="CHEBI:58210"/>
    </ligand>
</feature>
<evidence type="ECO:0000256" key="8">
    <source>
        <dbReference type="ARBA" id="ARBA00022857"/>
    </source>
</evidence>
<keyword evidence="6 11" id="KW-0288">FMN</keyword>
<evidence type="ECO:0000256" key="6">
    <source>
        <dbReference type="ARBA" id="ARBA00022643"/>
    </source>
</evidence>
<evidence type="ECO:0000256" key="12">
    <source>
        <dbReference type="RuleBase" id="RU000605"/>
    </source>
</evidence>
<evidence type="ECO:0000256" key="5">
    <source>
        <dbReference type="ARBA" id="ARBA00022630"/>
    </source>
</evidence>
<evidence type="ECO:0000256" key="10">
    <source>
        <dbReference type="ARBA" id="ARBA00023239"/>
    </source>
</evidence>
<feature type="binding site" evidence="11">
    <location>
        <begin position="135"/>
        <end position="137"/>
    </location>
    <ligand>
        <name>FMN</name>
        <dbReference type="ChEBI" id="CHEBI:58210"/>
    </ligand>
</feature>
<proteinExistence type="inferred from homology"/>
<sequence>MLRWLTAGESHGPELLAILEGLPAGVEVTTADLAEALRRRRLGYGRGARMKFEQDVVTISGGVRHGRTLGSPVAIRIGNTEWPKWETVMAADPVDPAVLEGQARNAPRSRPRPGHADLAGMQKYGFDDARPVLDRASARETAARVALGQVARSFLKQALGVDIVSHVVSIGEASAPRDVLPGPGDMETVDADPVRCVDPAASAAMVAEIDKAHKDGDTLGGVVEVVAYGLPPGLGSYTHWDRRLDARLAAALMGIQAIKGVAVGDGFETARRPGSQAHDEIENTSEGVRRMTNRAGGVEGGMTNGEPLRVSAAMKPISTVPRALATVDVLTGEPAKAHHERSDVCAVPAAAIVAEAMVALVLADAAVEKFGGDSVEEVARNLAGYLSSLVIK</sequence>
<dbReference type="NCBIfam" id="NF003793">
    <property type="entry name" value="PRK05382.1"/>
    <property type="match status" value="1"/>
</dbReference>
<dbReference type="PROSITE" id="PS00787">
    <property type="entry name" value="CHORISMATE_SYNTHASE_1"/>
    <property type="match status" value="1"/>
</dbReference>
<name>A0ABV0AHB9_9ACTN</name>
<organism evidence="13 14">
    <name type="scientific">Microbispora maris</name>
    <dbReference type="NCBI Taxonomy" id="3144104"/>
    <lineage>
        <taxon>Bacteria</taxon>
        <taxon>Bacillati</taxon>
        <taxon>Actinomycetota</taxon>
        <taxon>Actinomycetes</taxon>
        <taxon>Streptosporangiales</taxon>
        <taxon>Streptosporangiaceae</taxon>
        <taxon>Microbispora</taxon>
    </lineage>
</organism>
<comment type="subunit">
    <text evidence="11">Homotetramer.</text>
</comment>
<keyword evidence="7 11" id="KW-0274">FAD</keyword>
<feature type="binding site" evidence="11">
    <location>
        <position position="40"/>
    </location>
    <ligand>
        <name>NADP(+)</name>
        <dbReference type="ChEBI" id="CHEBI:58349"/>
    </ligand>
</feature>
<dbReference type="InterPro" id="IPR020541">
    <property type="entry name" value="Chorismate_synthase_CS"/>
</dbReference>
<evidence type="ECO:0000313" key="13">
    <source>
        <dbReference type="EMBL" id="MEN3534050.1"/>
    </source>
</evidence>
<dbReference type="InterPro" id="IPR035904">
    <property type="entry name" value="Chorismate_synth_AroC_sf"/>
</dbReference>
<dbReference type="PANTHER" id="PTHR21085:SF0">
    <property type="entry name" value="CHORISMATE SYNTHASE"/>
    <property type="match status" value="1"/>
</dbReference>
<keyword evidence="5 11" id="KW-0285">Flavoprotein</keyword>
<evidence type="ECO:0000256" key="3">
    <source>
        <dbReference type="ARBA" id="ARBA00013036"/>
    </source>
</evidence>
<keyword evidence="14" id="KW-1185">Reference proteome</keyword>
<dbReference type="PROSITE" id="PS00789">
    <property type="entry name" value="CHORISMATE_SYNTHASE_3"/>
    <property type="match status" value="1"/>
</dbReference>
<evidence type="ECO:0000256" key="11">
    <source>
        <dbReference type="HAMAP-Rule" id="MF_00300"/>
    </source>
</evidence>
<dbReference type="CDD" id="cd07304">
    <property type="entry name" value="Chorismate_synthase"/>
    <property type="match status" value="1"/>
</dbReference>
<dbReference type="NCBIfam" id="TIGR00033">
    <property type="entry name" value="aroC"/>
    <property type="match status" value="1"/>
</dbReference>
<dbReference type="PIRSF" id="PIRSF001456">
    <property type="entry name" value="Chorismate_synth"/>
    <property type="match status" value="1"/>
</dbReference>
<accession>A0ABV0AHB9</accession>
<comment type="function">
    <text evidence="11">Catalyzes the anti-1,4-elimination of the C-3 phosphate and the C-6 proR hydrogen from 5-enolpyruvylshikimate-3-phosphate (EPSP) to yield chorismate, which is the branch point compound that serves as the starting substrate for the three terminal pathways of aromatic amino acid biosynthesis. This reaction introduces a second double bond into the aromatic ring system.</text>
</comment>
<evidence type="ECO:0000256" key="4">
    <source>
        <dbReference type="ARBA" id="ARBA00022605"/>
    </source>
</evidence>
<dbReference type="EC" id="4.2.3.5" evidence="3 11"/>
<dbReference type="Pfam" id="PF01264">
    <property type="entry name" value="Chorismate_synt"/>
    <property type="match status" value="1"/>
</dbReference>
<evidence type="ECO:0000256" key="1">
    <source>
        <dbReference type="ARBA" id="ARBA00005044"/>
    </source>
</evidence>
<evidence type="ECO:0000256" key="2">
    <source>
        <dbReference type="ARBA" id="ARBA00008014"/>
    </source>
</evidence>
<feature type="binding site" evidence="11">
    <location>
        <position position="341"/>
    </location>
    <ligand>
        <name>FMN</name>
        <dbReference type="ChEBI" id="CHEBI:58210"/>
    </ligand>
</feature>
<dbReference type="GO" id="GO:0004107">
    <property type="term" value="F:chorismate synthase activity"/>
    <property type="evidence" value="ECO:0007669"/>
    <property type="project" value="UniProtKB-EC"/>
</dbReference>
<dbReference type="RefSeq" id="WP_346224162.1">
    <property type="nucleotide sequence ID" value="NZ_JBDJAW010000002.1"/>
</dbReference>
<gene>
    <name evidence="11 13" type="primary">aroC</name>
    <name evidence="13" type="ORF">AAH991_02965</name>
</gene>
<dbReference type="Proteomes" id="UP001447516">
    <property type="component" value="Unassembled WGS sequence"/>
</dbReference>
<keyword evidence="10 11" id="KW-0456">Lyase</keyword>
<comment type="pathway">
    <text evidence="1 11 12">Metabolic intermediate biosynthesis; chorismate biosynthesis; chorismate from D-erythrose 4-phosphate and phosphoenolpyruvate: step 7/7.</text>
</comment>
<dbReference type="HAMAP" id="MF_00300">
    <property type="entry name" value="Chorismate_synth"/>
    <property type="match status" value="1"/>
</dbReference>
<comment type="catalytic activity">
    <reaction evidence="11 12">
        <text>5-O-(1-carboxyvinyl)-3-phosphoshikimate = chorismate + phosphate</text>
        <dbReference type="Rhea" id="RHEA:21020"/>
        <dbReference type="ChEBI" id="CHEBI:29748"/>
        <dbReference type="ChEBI" id="CHEBI:43474"/>
        <dbReference type="ChEBI" id="CHEBI:57701"/>
        <dbReference type="EC" id="4.2.3.5"/>
    </reaction>
</comment>
<keyword evidence="8 11" id="KW-0521">NADP</keyword>
<feature type="binding site" evidence="11">
    <location>
        <position position="46"/>
    </location>
    <ligand>
        <name>NADP(+)</name>
        <dbReference type="ChEBI" id="CHEBI:58349"/>
    </ligand>
</feature>
<dbReference type="SUPFAM" id="SSF103263">
    <property type="entry name" value="Chorismate synthase, AroC"/>
    <property type="match status" value="1"/>
</dbReference>
<keyword evidence="4 11" id="KW-0028">Amino-acid biosynthesis</keyword>
<dbReference type="PANTHER" id="PTHR21085">
    <property type="entry name" value="CHORISMATE SYNTHASE"/>
    <property type="match status" value="1"/>
</dbReference>